<feature type="non-terminal residue" evidence="8">
    <location>
        <position position="1"/>
    </location>
</feature>
<evidence type="ECO:0000256" key="1">
    <source>
        <dbReference type="ARBA" id="ARBA00004123"/>
    </source>
</evidence>
<evidence type="ECO:0000256" key="5">
    <source>
        <dbReference type="ARBA" id="ARBA00022490"/>
    </source>
</evidence>
<dbReference type="GO" id="GO:0006611">
    <property type="term" value="P:protein export from nucleus"/>
    <property type="evidence" value="ECO:0007669"/>
    <property type="project" value="TreeGrafter"/>
</dbReference>
<dbReference type="InterPro" id="IPR044189">
    <property type="entry name" value="XPO4/7-like"/>
</dbReference>
<evidence type="ECO:0000313" key="9">
    <source>
        <dbReference type="Proteomes" id="UP000335636"/>
    </source>
</evidence>
<keyword evidence="9" id="KW-1185">Reference proteome</keyword>
<gene>
    <name evidence="8" type="ORF">MONAX_5E028237</name>
</gene>
<evidence type="ECO:0000256" key="7">
    <source>
        <dbReference type="ARBA" id="ARBA00023242"/>
    </source>
</evidence>
<evidence type="ECO:0000256" key="6">
    <source>
        <dbReference type="ARBA" id="ARBA00022927"/>
    </source>
</evidence>
<dbReference type="GO" id="GO:0005049">
    <property type="term" value="F:nuclear export signal receptor activity"/>
    <property type="evidence" value="ECO:0007669"/>
    <property type="project" value="InterPro"/>
</dbReference>
<comment type="similarity">
    <text evidence="3">Belongs to the exportin family.</text>
</comment>
<sequence>VDYSRPSAKHRKIATSFRDTSLKDILVLACSLLKEVLAKPLNLQDQFQQNLVMQVLKLVLNCLNFDFIGSSADESADDLCTVQIPTTWRTSKNKEHEGWST</sequence>
<accession>A0A5E4DCY8</accession>
<dbReference type="PANTHER" id="PTHR12596:SF8">
    <property type="entry name" value="RAN-BINDING PROTEIN 17"/>
    <property type="match status" value="1"/>
</dbReference>
<dbReference type="Proteomes" id="UP000335636">
    <property type="component" value="Unassembled WGS sequence"/>
</dbReference>
<evidence type="ECO:0000256" key="4">
    <source>
        <dbReference type="ARBA" id="ARBA00022448"/>
    </source>
</evidence>
<name>A0A5E4DCY8_MARMO</name>
<comment type="subcellular location">
    <subcellularLocation>
        <location evidence="2">Cytoplasm</location>
    </subcellularLocation>
    <subcellularLocation>
        <location evidence="1">Nucleus</location>
    </subcellularLocation>
</comment>
<reference evidence="8" key="1">
    <citation type="submission" date="2019-04" db="EMBL/GenBank/DDBJ databases">
        <authorList>
            <person name="Alioto T."/>
            <person name="Alioto T."/>
        </authorList>
    </citation>
    <scope>NUCLEOTIDE SEQUENCE [LARGE SCALE GENOMIC DNA]</scope>
</reference>
<dbReference type="PANTHER" id="PTHR12596">
    <property type="entry name" value="EXPORTIN 4,7-RELATED"/>
    <property type="match status" value="1"/>
</dbReference>
<protein>
    <submittedName>
        <fullName evidence="8">Uncharacterized protein</fullName>
    </submittedName>
</protein>
<keyword evidence="7" id="KW-0539">Nucleus</keyword>
<dbReference type="GO" id="GO:0005643">
    <property type="term" value="C:nuclear pore"/>
    <property type="evidence" value="ECO:0007669"/>
    <property type="project" value="TreeGrafter"/>
</dbReference>
<evidence type="ECO:0000313" key="8">
    <source>
        <dbReference type="EMBL" id="VTJ91993.1"/>
    </source>
</evidence>
<keyword evidence="4" id="KW-0813">Transport</keyword>
<keyword evidence="6" id="KW-0653">Protein transport</keyword>
<dbReference type="EMBL" id="CABDUW010012886">
    <property type="protein sequence ID" value="VTJ91993.1"/>
    <property type="molecule type" value="Genomic_DNA"/>
</dbReference>
<evidence type="ECO:0000256" key="2">
    <source>
        <dbReference type="ARBA" id="ARBA00004496"/>
    </source>
</evidence>
<organism evidence="8 9">
    <name type="scientific">Marmota monax</name>
    <name type="common">Woodchuck</name>
    <dbReference type="NCBI Taxonomy" id="9995"/>
    <lineage>
        <taxon>Eukaryota</taxon>
        <taxon>Metazoa</taxon>
        <taxon>Chordata</taxon>
        <taxon>Craniata</taxon>
        <taxon>Vertebrata</taxon>
        <taxon>Euteleostomi</taxon>
        <taxon>Mammalia</taxon>
        <taxon>Eutheria</taxon>
        <taxon>Euarchontoglires</taxon>
        <taxon>Glires</taxon>
        <taxon>Rodentia</taxon>
        <taxon>Sciuromorpha</taxon>
        <taxon>Sciuridae</taxon>
        <taxon>Xerinae</taxon>
        <taxon>Marmotini</taxon>
        <taxon>Marmota</taxon>
    </lineage>
</organism>
<evidence type="ECO:0000256" key="3">
    <source>
        <dbReference type="ARBA" id="ARBA00009466"/>
    </source>
</evidence>
<comment type="caution">
    <text evidence="8">The sequence shown here is derived from an EMBL/GenBank/DDBJ whole genome shotgun (WGS) entry which is preliminary data.</text>
</comment>
<dbReference type="GO" id="GO:0005737">
    <property type="term" value="C:cytoplasm"/>
    <property type="evidence" value="ECO:0007669"/>
    <property type="project" value="UniProtKB-SubCell"/>
</dbReference>
<dbReference type="AlphaFoldDB" id="A0A5E4DCY8"/>
<keyword evidence="5" id="KW-0963">Cytoplasm</keyword>
<proteinExistence type="inferred from homology"/>